<comment type="caution">
    <text evidence="3">The sequence shown here is derived from an EMBL/GenBank/DDBJ whole genome shotgun (WGS) entry which is preliminary data.</text>
</comment>
<gene>
    <name evidence="3" type="ORF">AB5I84_00005</name>
</gene>
<dbReference type="EMBL" id="JBGCUO010000001">
    <property type="protein sequence ID" value="MEY1660523.1"/>
    <property type="molecule type" value="Genomic_DNA"/>
</dbReference>
<dbReference type="Pfam" id="PF12625">
    <property type="entry name" value="Arabinose_bd"/>
    <property type="match status" value="1"/>
</dbReference>
<dbReference type="InterPro" id="IPR032687">
    <property type="entry name" value="AraC-type_N"/>
</dbReference>
<dbReference type="Proteomes" id="UP001562065">
    <property type="component" value="Unassembled WGS sequence"/>
</dbReference>
<feature type="non-terminal residue" evidence="3">
    <location>
        <position position="184"/>
    </location>
</feature>
<organism evidence="3 4">
    <name type="scientific">Isoalcanivorax beigongshangi</name>
    <dbReference type="NCBI Taxonomy" id="3238810"/>
    <lineage>
        <taxon>Bacteria</taxon>
        <taxon>Pseudomonadati</taxon>
        <taxon>Pseudomonadota</taxon>
        <taxon>Gammaproteobacteria</taxon>
        <taxon>Oceanospirillales</taxon>
        <taxon>Alcanivoracaceae</taxon>
        <taxon>Isoalcanivorax</taxon>
    </lineage>
</organism>
<proteinExistence type="predicted"/>
<dbReference type="PANTHER" id="PTHR47894:SF1">
    <property type="entry name" value="HTH-TYPE TRANSCRIPTIONAL REGULATOR VQSM"/>
    <property type="match status" value="1"/>
</dbReference>
<keyword evidence="4" id="KW-1185">Reference proteome</keyword>
<evidence type="ECO:0000313" key="4">
    <source>
        <dbReference type="Proteomes" id="UP001562065"/>
    </source>
</evidence>
<accession>A0ABV4AF94</accession>
<protein>
    <submittedName>
        <fullName evidence="3">AraC family transcriptional regulator ligand-binding domain-containing protein</fullName>
    </submittedName>
</protein>
<name>A0ABV4AF94_9GAMM</name>
<dbReference type="RefSeq" id="WP_369453771.1">
    <property type="nucleotide sequence ID" value="NZ_JBGCUO010000001.1"/>
</dbReference>
<reference evidence="3 4" key="1">
    <citation type="submission" date="2024-07" db="EMBL/GenBank/DDBJ databases">
        <authorList>
            <person name="Ren Q."/>
        </authorList>
    </citation>
    <scope>NUCLEOTIDE SEQUENCE [LARGE SCALE GENOMIC DNA]</scope>
    <source>
        <strain evidence="3 4">REN37</strain>
    </source>
</reference>
<keyword evidence="1" id="KW-0238">DNA-binding</keyword>
<feature type="domain" description="HTH-type transcriptional regulator AraC-type N-terminal" evidence="2">
    <location>
        <begin position="31"/>
        <end position="184"/>
    </location>
</feature>
<sequence length="184" mass="20448">MAISNLPMTTQKRYVAHYYLAVCLAAAQRAGHSAAALLAAAGLPQSWALEGAAPARLTPMELTQLIQGLWALTDDEFMGLGTAPCRRGTFALMIEFAARADTLGGFLRRCARFYSVLQPQLTVALVPTGSDDEDWMFRLHLDHRGRDREHLLQEFLLLLVQRSASWLVGQPLPYSRTSFDYPQP</sequence>
<dbReference type="PANTHER" id="PTHR47894">
    <property type="entry name" value="HTH-TYPE TRANSCRIPTIONAL REGULATOR GADX"/>
    <property type="match status" value="1"/>
</dbReference>
<evidence type="ECO:0000256" key="1">
    <source>
        <dbReference type="ARBA" id="ARBA00023125"/>
    </source>
</evidence>
<evidence type="ECO:0000259" key="2">
    <source>
        <dbReference type="Pfam" id="PF12625"/>
    </source>
</evidence>
<evidence type="ECO:0000313" key="3">
    <source>
        <dbReference type="EMBL" id="MEY1660523.1"/>
    </source>
</evidence>